<dbReference type="RefSeq" id="WP_221763315.1">
    <property type="nucleotide sequence ID" value="NZ_AP024110.1"/>
</dbReference>
<reference evidence="1" key="1">
    <citation type="journal article" date="2021" name="Arch. Microbiol.">
        <title>Methyloradius palustris gen. nov., sp. nov., a methanol-oxidizing bacterium isolated from snow.</title>
        <authorList>
            <person name="Miyadera T."/>
            <person name="Kojima H."/>
            <person name="Fukui M."/>
        </authorList>
    </citation>
    <scope>NUCLEOTIDE SEQUENCE</scope>
    <source>
        <strain evidence="1">Zm11</strain>
    </source>
</reference>
<dbReference type="Proteomes" id="UP000826722">
    <property type="component" value="Chromosome"/>
</dbReference>
<dbReference type="EMBL" id="AP024110">
    <property type="protein sequence ID" value="BCM25200.1"/>
    <property type="molecule type" value="Genomic_DNA"/>
</dbReference>
<protein>
    <submittedName>
        <fullName evidence="1">Uncharacterized protein</fullName>
    </submittedName>
</protein>
<organism evidence="1 2">
    <name type="scientific">Methyloradius palustris</name>
    <dbReference type="NCBI Taxonomy" id="2778876"/>
    <lineage>
        <taxon>Bacteria</taxon>
        <taxon>Pseudomonadati</taxon>
        <taxon>Pseudomonadota</taxon>
        <taxon>Betaproteobacteria</taxon>
        <taxon>Nitrosomonadales</taxon>
        <taxon>Methylophilaceae</taxon>
        <taxon>Methyloradius</taxon>
    </lineage>
</organism>
<sequence length="160" mass="16598">MAISSVTNGYSNLLNSVYSTSGTSTTTTSTDTDISSILNQIESSASSSVTLNSTATNPATQTYTAQGLLQQINASKLSNDKLLFGDNSSTDSSTDNSLPAELAGLTSQLNGTATDTTASQATIDLNADWATTLKSNPSMAPVLVQNEINKSLVSIFNTKE</sequence>
<proteinExistence type="predicted"/>
<name>A0A8D5G3Q2_9PROT</name>
<accession>A0A8D5G3Q2</accession>
<gene>
    <name evidence="1" type="ORF">ZMTM_14590</name>
</gene>
<dbReference type="AlphaFoldDB" id="A0A8D5G3Q2"/>
<dbReference type="KEGG" id="mpau:ZMTM_14590"/>
<evidence type="ECO:0000313" key="1">
    <source>
        <dbReference type="EMBL" id="BCM25200.1"/>
    </source>
</evidence>
<evidence type="ECO:0000313" key="2">
    <source>
        <dbReference type="Proteomes" id="UP000826722"/>
    </source>
</evidence>
<keyword evidence="2" id="KW-1185">Reference proteome</keyword>